<evidence type="ECO:0000256" key="6">
    <source>
        <dbReference type="ARBA" id="ARBA00022692"/>
    </source>
</evidence>
<dbReference type="Pfam" id="PF00528">
    <property type="entry name" value="BPD_transp_1"/>
    <property type="match status" value="1"/>
</dbReference>
<dbReference type="EMBL" id="FNNP01000002">
    <property type="protein sequence ID" value="SDW96699.1"/>
    <property type="molecule type" value="Genomic_DNA"/>
</dbReference>
<dbReference type="InterPro" id="IPR010065">
    <property type="entry name" value="AA_ABC_transptr_permease_3TM"/>
</dbReference>
<proteinExistence type="inferred from homology"/>
<protein>
    <submittedName>
        <fullName evidence="12">Amino acid ABC transporter membrane protein 1, PAAT family</fullName>
    </submittedName>
</protein>
<evidence type="ECO:0000256" key="7">
    <source>
        <dbReference type="ARBA" id="ARBA00022970"/>
    </source>
</evidence>
<dbReference type="PANTHER" id="PTHR30614:SF20">
    <property type="entry name" value="GLUTAMINE TRANSPORT SYSTEM PERMEASE PROTEIN GLNP"/>
    <property type="match status" value="1"/>
</dbReference>
<sequence length="280" mass="30910">MTDLGISRGTGQPLPKPPYYKRFFGSSLVSVVIYAVIVGLIAYGSYSGAQGMGYNWQWYRVPQFLYRNTEIGFEWGEIPIGLVATINLSVISFLLATAIGLLVALLRLSGLVVGTSVAVAFLELIRNIPLLVLLYLFYYVLGPIFGFNRYTASILTLAVFHSALISEILRAGINAVPTGQWEAAKSIGMTPYQTYKYIVLPQSVRFMLPPMTGEVVHLIKSSAIVSVIAVAELTTFGRNIISDTYMSFEIWFTIALVYLVVTLILSIGVSYLEKKYAVDQ</sequence>
<dbReference type="InterPro" id="IPR035906">
    <property type="entry name" value="MetI-like_sf"/>
</dbReference>
<name>A0A1H2XWF4_9RHOB</name>
<dbReference type="STRING" id="985054.SAMN05444358_10265"/>
<evidence type="ECO:0000256" key="3">
    <source>
        <dbReference type="ARBA" id="ARBA00010072"/>
    </source>
</evidence>
<evidence type="ECO:0000256" key="8">
    <source>
        <dbReference type="ARBA" id="ARBA00022989"/>
    </source>
</evidence>
<evidence type="ECO:0000256" key="9">
    <source>
        <dbReference type="ARBA" id="ARBA00023136"/>
    </source>
</evidence>
<dbReference type="GO" id="GO:0022857">
    <property type="term" value="F:transmembrane transporter activity"/>
    <property type="evidence" value="ECO:0007669"/>
    <property type="project" value="InterPro"/>
</dbReference>
<dbReference type="AlphaFoldDB" id="A0A1H2XWF4"/>
<evidence type="ECO:0000313" key="13">
    <source>
        <dbReference type="Proteomes" id="UP000183400"/>
    </source>
</evidence>
<dbReference type="OrthoDB" id="9808674at2"/>
<dbReference type="InterPro" id="IPR000515">
    <property type="entry name" value="MetI-like"/>
</dbReference>
<dbReference type="Proteomes" id="UP000183400">
    <property type="component" value="Unassembled WGS sequence"/>
</dbReference>
<keyword evidence="9 10" id="KW-0472">Membrane</keyword>
<evidence type="ECO:0000313" key="12">
    <source>
        <dbReference type="EMBL" id="SDW96699.1"/>
    </source>
</evidence>
<dbReference type="GO" id="GO:0043190">
    <property type="term" value="C:ATP-binding cassette (ABC) transporter complex"/>
    <property type="evidence" value="ECO:0007669"/>
    <property type="project" value="InterPro"/>
</dbReference>
<dbReference type="NCBIfam" id="TIGR01726">
    <property type="entry name" value="HEQRo_perm_3TM"/>
    <property type="match status" value="1"/>
</dbReference>
<evidence type="ECO:0000256" key="5">
    <source>
        <dbReference type="ARBA" id="ARBA00022475"/>
    </source>
</evidence>
<dbReference type="RefSeq" id="WP_074736600.1">
    <property type="nucleotide sequence ID" value="NZ_FNNP01000002.1"/>
</dbReference>
<keyword evidence="5" id="KW-1003">Cell membrane</keyword>
<dbReference type="PROSITE" id="PS50928">
    <property type="entry name" value="ABC_TM1"/>
    <property type="match status" value="1"/>
</dbReference>
<evidence type="ECO:0000256" key="2">
    <source>
        <dbReference type="ARBA" id="ARBA00004429"/>
    </source>
</evidence>
<keyword evidence="4 10" id="KW-0813">Transport</keyword>
<feature type="transmembrane region" description="Helical" evidence="10">
    <location>
        <begin position="250"/>
        <end position="272"/>
    </location>
</feature>
<keyword evidence="6 10" id="KW-0812">Transmembrane</keyword>
<feature type="domain" description="ABC transmembrane type-1" evidence="11">
    <location>
        <begin position="82"/>
        <end position="269"/>
    </location>
</feature>
<feature type="transmembrane region" description="Helical" evidence="10">
    <location>
        <begin position="80"/>
        <end position="106"/>
    </location>
</feature>
<organism evidence="12 13">
    <name type="scientific">Ruegeria halocynthiae</name>
    <dbReference type="NCBI Taxonomy" id="985054"/>
    <lineage>
        <taxon>Bacteria</taxon>
        <taxon>Pseudomonadati</taxon>
        <taxon>Pseudomonadota</taxon>
        <taxon>Alphaproteobacteria</taxon>
        <taxon>Rhodobacterales</taxon>
        <taxon>Roseobacteraceae</taxon>
        <taxon>Ruegeria</taxon>
    </lineage>
</organism>
<evidence type="ECO:0000256" key="10">
    <source>
        <dbReference type="RuleBase" id="RU363032"/>
    </source>
</evidence>
<dbReference type="InterPro" id="IPR043429">
    <property type="entry name" value="ArtM/GltK/GlnP/TcyL/YhdX-like"/>
</dbReference>
<dbReference type="GO" id="GO:0006865">
    <property type="term" value="P:amino acid transport"/>
    <property type="evidence" value="ECO:0007669"/>
    <property type="project" value="UniProtKB-KW"/>
</dbReference>
<dbReference type="SUPFAM" id="SSF161098">
    <property type="entry name" value="MetI-like"/>
    <property type="match status" value="1"/>
</dbReference>
<accession>A0A1H2XWF4</accession>
<comment type="subcellular location">
    <subcellularLocation>
        <location evidence="2">Cell inner membrane</location>
        <topology evidence="2">Multi-pass membrane protein</topology>
    </subcellularLocation>
    <subcellularLocation>
        <location evidence="10">Cell membrane</location>
        <topology evidence="10">Multi-pass membrane protein</topology>
    </subcellularLocation>
</comment>
<evidence type="ECO:0000259" key="11">
    <source>
        <dbReference type="PROSITE" id="PS50928"/>
    </source>
</evidence>
<comment type="function">
    <text evidence="1">Part of the binding-protein-dependent transport system for glutamine; probably responsible for the translocation of the substrate across the membrane.</text>
</comment>
<feature type="transmembrane region" description="Helical" evidence="10">
    <location>
        <begin position="23"/>
        <end position="46"/>
    </location>
</feature>
<feature type="transmembrane region" description="Helical" evidence="10">
    <location>
        <begin position="118"/>
        <end position="141"/>
    </location>
</feature>
<keyword evidence="8 10" id="KW-1133">Transmembrane helix</keyword>
<feature type="transmembrane region" description="Helical" evidence="10">
    <location>
        <begin position="215"/>
        <end position="238"/>
    </location>
</feature>
<dbReference type="CDD" id="cd06261">
    <property type="entry name" value="TM_PBP2"/>
    <property type="match status" value="1"/>
</dbReference>
<keyword evidence="13" id="KW-1185">Reference proteome</keyword>
<gene>
    <name evidence="12" type="ORF">SAMN05444358_10265</name>
</gene>
<evidence type="ECO:0000256" key="1">
    <source>
        <dbReference type="ARBA" id="ARBA00003159"/>
    </source>
</evidence>
<keyword evidence="7" id="KW-0029">Amino-acid transport</keyword>
<dbReference type="PANTHER" id="PTHR30614">
    <property type="entry name" value="MEMBRANE COMPONENT OF AMINO ACID ABC TRANSPORTER"/>
    <property type="match status" value="1"/>
</dbReference>
<evidence type="ECO:0000256" key="4">
    <source>
        <dbReference type="ARBA" id="ARBA00022448"/>
    </source>
</evidence>
<dbReference type="Gene3D" id="1.10.3720.10">
    <property type="entry name" value="MetI-like"/>
    <property type="match status" value="1"/>
</dbReference>
<comment type="similarity">
    <text evidence="3">Belongs to the binding-protein-dependent transport system permease family. HisMQ subfamily.</text>
</comment>
<reference evidence="13" key="1">
    <citation type="submission" date="2016-10" db="EMBL/GenBank/DDBJ databases">
        <authorList>
            <person name="Varghese N."/>
            <person name="Submissions S."/>
        </authorList>
    </citation>
    <scope>NUCLEOTIDE SEQUENCE [LARGE SCALE GENOMIC DNA]</scope>
    <source>
        <strain evidence="13">DSM 27839</strain>
    </source>
</reference>